<protein>
    <submittedName>
        <fullName evidence="4">NADPH:quinone oxidoreductase</fullName>
    </submittedName>
</protein>
<dbReference type="EMBL" id="NBTM02000001">
    <property type="protein sequence ID" value="PNL91600.1"/>
    <property type="molecule type" value="Genomic_DNA"/>
</dbReference>
<comment type="caution">
    <text evidence="4">The sequence shown here is derived from an EMBL/GenBank/DDBJ whole genome shotgun (WGS) entry which is preliminary data.</text>
</comment>
<dbReference type="PANTHER" id="PTHR48106">
    <property type="entry name" value="QUINONE OXIDOREDUCTASE PIG3-RELATED"/>
    <property type="match status" value="1"/>
</dbReference>
<dbReference type="SUPFAM" id="SSF51735">
    <property type="entry name" value="NAD(P)-binding Rossmann-fold domains"/>
    <property type="match status" value="1"/>
</dbReference>
<dbReference type="CDD" id="cd05276">
    <property type="entry name" value="p53_inducible_oxidoreductase"/>
    <property type="match status" value="1"/>
</dbReference>
<dbReference type="SMART" id="SM00829">
    <property type="entry name" value="PKS_ER"/>
    <property type="match status" value="1"/>
</dbReference>
<dbReference type="SUPFAM" id="SSF50129">
    <property type="entry name" value="GroES-like"/>
    <property type="match status" value="1"/>
</dbReference>
<dbReference type="NCBIfam" id="TIGR02824">
    <property type="entry name" value="quinone_pig3"/>
    <property type="match status" value="1"/>
</dbReference>
<dbReference type="PANTHER" id="PTHR48106:SF18">
    <property type="entry name" value="QUINONE OXIDOREDUCTASE PIG3"/>
    <property type="match status" value="1"/>
</dbReference>
<organism evidence="4 5">
    <name type="scientific">Aerococcus viridans</name>
    <dbReference type="NCBI Taxonomy" id="1377"/>
    <lineage>
        <taxon>Bacteria</taxon>
        <taxon>Bacillati</taxon>
        <taxon>Bacillota</taxon>
        <taxon>Bacilli</taxon>
        <taxon>Lactobacillales</taxon>
        <taxon>Aerococcaceae</taxon>
        <taxon>Aerococcus</taxon>
    </lineage>
</organism>
<reference evidence="5" key="1">
    <citation type="submission" date="2017-12" db="EMBL/GenBank/DDBJ databases">
        <title>FDA dAtabase for Regulatory Grade micrObial Sequences (FDA-ARGOS): Supporting development and validation of Infectious Disease Dx tests.</title>
        <authorList>
            <person name="Hoffmann M."/>
            <person name="Allard M."/>
            <person name="Evans P."/>
            <person name="Brown E."/>
            <person name="Tallon L."/>
            <person name="Sadzewicz L."/>
            <person name="Sengamalay N."/>
            <person name="Ott S."/>
            <person name="Godinez A."/>
            <person name="Nagaraj S."/>
            <person name="Vavikolanu K."/>
            <person name="Aluvathingal J."/>
            <person name="Nadendla S."/>
            <person name="Sichtig H."/>
        </authorList>
    </citation>
    <scope>NUCLEOTIDE SEQUENCE [LARGE SCALE GENOMIC DNA]</scope>
    <source>
        <strain evidence="5">FDAARGOS_249</strain>
    </source>
</reference>
<keyword evidence="2" id="KW-0560">Oxidoreductase</keyword>
<dbReference type="Proteomes" id="UP000192813">
    <property type="component" value="Unassembled WGS sequence"/>
</dbReference>
<dbReference type="InterPro" id="IPR011032">
    <property type="entry name" value="GroES-like_sf"/>
</dbReference>
<keyword evidence="1" id="KW-0521">NADP</keyword>
<evidence type="ECO:0000313" key="5">
    <source>
        <dbReference type="Proteomes" id="UP000192813"/>
    </source>
</evidence>
<dbReference type="InterPro" id="IPR013154">
    <property type="entry name" value="ADH-like_N"/>
</dbReference>
<name>A0A2J9PNN7_9LACT</name>
<evidence type="ECO:0000313" key="4">
    <source>
        <dbReference type="EMBL" id="PNL91600.1"/>
    </source>
</evidence>
<dbReference type="RefSeq" id="WP_083068705.1">
    <property type="nucleotide sequence ID" value="NZ_NBTM02000001.1"/>
</dbReference>
<dbReference type="Gene3D" id="3.90.180.10">
    <property type="entry name" value="Medium-chain alcohol dehydrogenases, catalytic domain"/>
    <property type="match status" value="1"/>
</dbReference>
<gene>
    <name evidence="4" type="ORF">A6J77_004965</name>
</gene>
<dbReference type="InterPro" id="IPR020843">
    <property type="entry name" value="ER"/>
</dbReference>
<feature type="domain" description="Enoyl reductase (ER)" evidence="3">
    <location>
        <begin position="10"/>
        <end position="328"/>
    </location>
</feature>
<sequence>MKAWILNQAGGPENFELQEIDRPMAQAGEALVKVKAIGLNRHDVMSRNSLKPDASLEDRVMGIEIAGEVVDIHTDGTESSHVAIGDHVAGIITHGAYAEYARIPLSRAMVFPKDTPFTTAAAIPEAFMTAYQTMYWIGDLHQGERILVHAAGSSVGTAAIQLANHLSQVEIFATAGRQDKLDLAKELGAQTTINYKEENFADVISEATDNRGVDVILDFIGASYANKNASAIGQDGRWVLIGVLGGTEVPDFDMGQLLFKRVKLQGTLLSTRSDDYKARLVADVNKEVVPLIADGTIQPVIDTVMAFDRLPEAHEYMEANKNLGKIIISLED</sequence>
<evidence type="ECO:0000259" key="3">
    <source>
        <dbReference type="SMART" id="SM00829"/>
    </source>
</evidence>
<proteinExistence type="predicted"/>
<dbReference type="InterPro" id="IPR036291">
    <property type="entry name" value="NAD(P)-bd_dom_sf"/>
</dbReference>
<dbReference type="InterPro" id="IPR013149">
    <property type="entry name" value="ADH-like_C"/>
</dbReference>
<dbReference type="GO" id="GO:0016651">
    <property type="term" value="F:oxidoreductase activity, acting on NAD(P)H"/>
    <property type="evidence" value="ECO:0007669"/>
    <property type="project" value="TreeGrafter"/>
</dbReference>
<dbReference type="InterPro" id="IPR014189">
    <property type="entry name" value="Quinone_OxRdtase_PIG3"/>
</dbReference>
<evidence type="ECO:0000256" key="1">
    <source>
        <dbReference type="ARBA" id="ARBA00022857"/>
    </source>
</evidence>
<dbReference type="AlphaFoldDB" id="A0A2J9PNN7"/>
<dbReference type="Pfam" id="PF00107">
    <property type="entry name" value="ADH_zinc_N"/>
    <property type="match status" value="1"/>
</dbReference>
<dbReference type="Pfam" id="PF08240">
    <property type="entry name" value="ADH_N"/>
    <property type="match status" value="1"/>
</dbReference>
<evidence type="ECO:0000256" key="2">
    <source>
        <dbReference type="ARBA" id="ARBA00023002"/>
    </source>
</evidence>
<dbReference type="Gene3D" id="3.40.50.720">
    <property type="entry name" value="NAD(P)-binding Rossmann-like Domain"/>
    <property type="match status" value="1"/>
</dbReference>
<dbReference type="GO" id="GO:0070402">
    <property type="term" value="F:NADPH binding"/>
    <property type="evidence" value="ECO:0007669"/>
    <property type="project" value="TreeGrafter"/>
</dbReference>
<accession>A0A2J9PNN7</accession>